<proteinExistence type="predicted"/>
<reference evidence="1 2" key="1">
    <citation type="submission" date="2017-01" db="EMBL/GenBank/DDBJ databases">
        <title>Comparative Genomics of 38 Pectobacterium strains comprising three species revealed the characteristics of Pectobacterium carotovorum.</title>
        <authorList>
            <person name="Xie H."/>
            <person name="Ma Y."/>
            <person name="Li X."/>
        </authorList>
    </citation>
    <scope>NUCLEOTIDE SEQUENCE [LARGE SCALE GENOMIC DNA]</scope>
    <source>
        <strain evidence="1 2">Q142</strain>
    </source>
</reference>
<evidence type="ECO:0008006" key="3">
    <source>
        <dbReference type="Google" id="ProtNLM"/>
    </source>
</evidence>
<dbReference type="Proteomes" id="UP000237274">
    <property type="component" value="Unassembled WGS sequence"/>
</dbReference>
<accession>A0ABD6VJ39</accession>
<dbReference type="RefSeq" id="WP_103163084.1">
    <property type="nucleotide sequence ID" value="NZ_MTAH01000033.1"/>
</dbReference>
<gene>
    <name evidence="1" type="ORF">BV926_22830</name>
</gene>
<evidence type="ECO:0000313" key="1">
    <source>
        <dbReference type="EMBL" id="POE21710.1"/>
    </source>
</evidence>
<sequence>MGLHVSAISDLPLSEERDYYLYILDYYNWDEPISNTLIENLPKIESLCAKYNSVMVRGLPESHFYSEVLSWVKINGQGPNTILPALMITTVHPKYFIEANNREVDSEISESLIFLKIRDICKKPSDVIDLIEKIFTDISERKEIKNFVITRELSSFEHGALVDALILEPNIAGVGINIKKLVAWGKSRLKKSGHRNS</sequence>
<protein>
    <recommendedName>
        <fullName evidence="3">DUF4123 domain-containing protein</fullName>
    </recommendedName>
</protein>
<name>A0ABD6VJ39_9GAMM</name>
<organism evidence="1 2">
    <name type="scientific">Pectobacterium odoriferum</name>
    <dbReference type="NCBI Taxonomy" id="78398"/>
    <lineage>
        <taxon>Bacteria</taxon>
        <taxon>Pseudomonadati</taxon>
        <taxon>Pseudomonadota</taxon>
        <taxon>Gammaproteobacteria</taxon>
        <taxon>Enterobacterales</taxon>
        <taxon>Pectobacteriaceae</taxon>
        <taxon>Pectobacterium</taxon>
    </lineage>
</organism>
<dbReference type="EMBL" id="MTAO01000039">
    <property type="protein sequence ID" value="POE21710.1"/>
    <property type="molecule type" value="Genomic_DNA"/>
</dbReference>
<evidence type="ECO:0000313" key="2">
    <source>
        <dbReference type="Proteomes" id="UP000237274"/>
    </source>
</evidence>
<dbReference type="AlphaFoldDB" id="A0ABD6VJ39"/>
<comment type="caution">
    <text evidence="1">The sequence shown here is derived from an EMBL/GenBank/DDBJ whole genome shotgun (WGS) entry which is preliminary data.</text>
</comment>